<dbReference type="EMBL" id="CAQQ02030946">
    <property type="status" value="NOT_ANNOTATED_CDS"/>
    <property type="molecule type" value="Genomic_DNA"/>
</dbReference>
<dbReference type="AlphaFoldDB" id="T1GID8"/>
<dbReference type="HOGENOM" id="CLU_2815389_0_0_1"/>
<proteinExistence type="predicted"/>
<dbReference type="EMBL" id="CAQQ02030945">
    <property type="status" value="NOT_ANNOTATED_CDS"/>
    <property type="molecule type" value="Genomic_DNA"/>
</dbReference>
<name>T1GID8_MEGSC</name>
<reference evidence="2" key="1">
    <citation type="submission" date="2013-02" db="EMBL/GenBank/DDBJ databases">
        <authorList>
            <person name="Hughes D."/>
        </authorList>
    </citation>
    <scope>NUCLEOTIDE SEQUENCE</scope>
    <source>
        <strain>Durham</strain>
        <strain evidence="2">NC isolate 2 -- Noor lab</strain>
    </source>
</reference>
<evidence type="ECO:0000313" key="1">
    <source>
        <dbReference type="EnsemblMetazoa" id="MESCA003212-PA"/>
    </source>
</evidence>
<keyword evidence="2" id="KW-1185">Reference proteome</keyword>
<reference evidence="1" key="2">
    <citation type="submission" date="2015-06" db="UniProtKB">
        <authorList>
            <consortium name="EnsemblMetazoa"/>
        </authorList>
    </citation>
    <scope>IDENTIFICATION</scope>
</reference>
<sequence>MQLPKPAKNSSTRVLAPPKNGIVPQRMCWLATSATILQQRYLTGSNFSVAYPQKLIHSLQENGEKTK</sequence>
<dbReference type="Proteomes" id="UP000015102">
    <property type="component" value="Unassembled WGS sequence"/>
</dbReference>
<protein>
    <submittedName>
        <fullName evidence="1">Uncharacterized protein</fullName>
    </submittedName>
</protein>
<dbReference type="EnsemblMetazoa" id="MESCA003212-RA">
    <property type="protein sequence ID" value="MESCA003212-PA"/>
    <property type="gene ID" value="MESCA003212"/>
</dbReference>
<accession>T1GID8</accession>
<organism evidence="1 2">
    <name type="scientific">Megaselia scalaris</name>
    <name type="common">Humpbacked fly</name>
    <name type="synonym">Phora scalaris</name>
    <dbReference type="NCBI Taxonomy" id="36166"/>
    <lineage>
        <taxon>Eukaryota</taxon>
        <taxon>Metazoa</taxon>
        <taxon>Ecdysozoa</taxon>
        <taxon>Arthropoda</taxon>
        <taxon>Hexapoda</taxon>
        <taxon>Insecta</taxon>
        <taxon>Pterygota</taxon>
        <taxon>Neoptera</taxon>
        <taxon>Endopterygota</taxon>
        <taxon>Diptera</taxon>
        <taxon>Brachycera</taxon>
        <taxon>Muscomorpha</taxon>
        <taxon>Platypezoidea</taxon>
        <taxon>Phoridae</taxon>
        <taxon>Megaseliini</taxon>
        <taxon>Megaselia</taxon>
    </lineage>
</organism>
<evidence type="ECO:0000313" key="2">
    <source>
        <dbReference type="Proteomes" id="UP000015102"/>
    </source>
</evidence>